<dbReference type="RefSeq" id="WP_025703349.1">
    <property type="nucleotide sequence ID" value="NZ_CP009287.1"/>
</dbReference>
<evidence type="ECO:0000313" key="3">
    <source>
        <dbReference type="Proteomes" id="UP000029500"/>
    </source>
</evidence>
<dbReference type="OrthoDB" id="9816277at2"/>
<proteinExistence type="predicted"/>
<reference evidence="2 3" key="1">
    <citation type="submission" date="2014-08" db="EMBL/GenBank/DDBJ databases">
        <title>Comparative genomics of the Paenibacillus odorifer group.</title>
        <authorList>
            <person name="den Bakker H.C."/>
            <person name="Tsai Y.-C."/>
            <person name="Martin N."/>
            <person name="Korlach J."/>
            <person name="Wiedmann M."/>
        </authorList>
    </citation>
    <scope>NUCLEOTIDE SEQUENCE [LARGE SCALE GENOMIC DNA]</scope>
    <source>
        <strain evidence="2 3">DSM 15220</strain>
    </source>
</reference>
<sequence>MEINRLIRRLLRKHKTNCPYRLAAALNIEVWFEDLGEGTRGMFRRTLRRKYIVIHSGLSEAWKRVICAHELAHPLLHPGISRFWIDEHTFFCVGRYEREANYFAVRLLTSGDTVEDGDTVYNLFHRNGIPDEMIQFYI</sequence>
<evidence type="ECO:0000259" key="1">
    <source>
        <dbReference type="Pfam" id="PF06114"/>
    </source>
</evidence>
<name>A0A089MCL7_9BACL</name>
<keyword evidence="3" id="KW-1185">Reference proteome</keyword>
<evidence type="ECO:0000313" key="2">
    <source>
        <dbReference type="EMBL" id="AIQ69228.1"/>
    </source>
</evidence>
<protein>
    <submittedName>
        <fullName evidence="2">Zinc peptidase</fullName>
    </submittedName>
</protein>
<dbReference type="HOGENOM" id="CLU_122894_1_2_9"/>
<feature type="domain" description="IrrE N-terminal-like" evidence="1">
    <location>
        <begin position="25"/>
        <end position="112"/>
    </location>
</feature>
<dbReference type="Gene3D" id="1.10.10.2910">
    <property type="match status" value="1"/>
</dbReference>
<dbReference type="EMBL" id="CP009287">
    <property type="protein sequence ID" value="AIQ69228.1"/>
    <property type="molecule type" value="Genomic_DNA"/>
</dbReference>
<dbReference type="eggNOG" id="COG2856">
    <property type="taxonomic scope" value="Bacteria"/>
</dbReference>
<dbReference type="Proteomes" id="UP000029500">
    <property type="component" value="Chromosome"/>
</dbReference>
<dbReference type="STRING" id="189425.PGRAT_17550"/>
<organism evidence="2 3">
    <name type="scientific">Paenibacillus graminis</name>
    <dbReference type="NCBI Taxonomy" id="189425"/>
    <lineage>
        <taxon>Bacteria</taxon>
        <taxon>Bacillati</taxon>
        <taxon>Bacillota</taxon>
        <taxon>Bacilli</taxon>
        <taxon>Bacillales</taxon>
        <taxon>Paenibacillaceae</taxon>
        <taxon>Paenibacillus</taxon>
    </lineage>
</organism>
<accession>A0A089MCL7</accession>
<gene>
    <name evidence="2" type="ORF">PGRAT_17550</name>
</gene>
<dbReference type="InterPro" id="IPR010359">
    <property type="entry name" value="IrrE_HExxH"/>
</dbReference>
<dbReference type="AlphaFoldDB" id="A0A089MCL7"/>
<dbReference type="KEGG" id="pgm:PGRAT_17550"/>
<dbReference type="Pfam" id="PF06114">
    <property type="entry name" value="Peptidase_M78"/>
    <property type="match status" value="1"/>
</dbReference>